<dbReference type="InterPro" id="IPR009057">
    <property type="entry name" value="Homeodomain-like_sf"/>
</dbReference>
<sequence>MKRNRHSAEFKREAARLMIMDGLSAPEVSRKLDVNPSLLYRWKREQLAEMDAASPPHAKSSPTQLAAEVDQLRKQLAKEKRINEILKKTVSYFAKDE</sequence>
<dbReference type="GO" id="GO:0004803">
    <property type="term" value="F:transposase activity"/>
    <property type="evidence" value="ECO:0007669"/>
    <property type="project" value="InterPro"/>
</dbReference>
<dbReference type="GO" id="GO:0006313">
    <property type="term" value="P:DNA transposition"/>
    <property type="evidence" value="ECO:0007669"/>
    <property type="project" value="InterPro"/>
</dbReference>
<dbReference type="RefSeq" id="WP_330932023.1">
    <property type="nucleotide sequence ID" value="NZ_CP119075.1"/>
</dbReference>
<organism evidence="1 2">
    <name type="scientific">Synoicihabitans lomoniglobus</name>
    <dbReference type="NCBI Taxonomy" id="2909285"/>
    <lineage>
        <taxon>Bacteria</taxon>
        <taxon>Pseudomonadati</taxon>
        <taxon>Verrucomicrobiota</taxon>
        <taxon>Opitutia</taxon>
        <taxon>Opitutales</taxon>
        <taxon>Opitutaceae</taxon>
        <taxon>Synoicihabitans</taxon>
    </lineage>
</organism>
<dbReference type="Proteomes" id="UP001218638">
    <property type="component" value="Chromosome"/>
</dbReference>
<keyword evidence="2" id="KW-1185">Reference proteome</keyword>
<dbReference type="Pfam" id="PF01527">
    <property type="entry name" value="HTH_Tnp_1"/>
    <property type="match status" value="1"/>
</dbReference>
<dbReference type="Gene3D" id="1.10.10.60">
    <property type="entry name" value="Homeodomain-like"/>
    <property type="match status" value="1"/>
</dbReference>
<evidence type="ECO:0000313" key="2">
    <source>
        <dbReference type="Proteomes" id="UP001218638"/>
    </source>
</evidence>
<evidence type="ECO:0000313" key="1">
    <source>
        <dbReference type="EMBL" id="WED63146.1"/>
    </source>
</evidence>
<dbReference type="SUPFAM" id="SSF46689">
    <property type="entry name" value="Homeodomain-like"/>
    <property type="match status" value="1"/>
</dbReference>
<dbReference type="GO" id="GO:0003677">
    <property type="term" value="F:DNA binding"/>
    <property type="evidence" value="ECO:0007669"/>
    <property type="project" value="InterPro"/>
</dbReference>
<dbReference type="KEGG" id="slom:PXH66_12475"/>
<proteinExistence type="predicted"/>
<gene>
    <name evidence="1" type="ORF">PXH66_12475</name>
</gene>
<accession>A0AAE9ZTR2</accession>
<dbReference type="InterPro" id="IPR002514">
    <property type="entry name" value="Transposase_8"/>
</dbReference>
<name>A0AAE9ZTR2_9BACT</name>
<dbReference type="AlphaFoldDB" id="A0AAE9ZTR2"/>
<protein>
    <submittedName>
        <fullName evidence="1">Transposase</fullName>
    </submittedName>
</protein>
<dbReference type="EMBL" id="CP119075">
    <property type="protein sequence ID" value="WED63146.1"/>
    <property type="molecule type" value="Genomic_DNA"/>
</dbReference>
<reference evidence="1" key="1">
    <citation type="submission" date="2023-03" db="EMBL/GenBank/DDBJ databases">
        <title>Lomoglobus Profundus gen. nov., sp. nov., a novel member of the phylum Verrucomicrobia, isolated from deep-marine sediment of South China Sea.</title>
        <authorList>
            <person name="Ahmad T."/>
            <person name="Ishaq S.E."/>
            <person name="Wang F."/>
        </authorList>
    </citation>
    <scope>NUCLEOTIDE SEQUENCE</scope>
    <source>
        <strain evidence="1">LMO-M01</strain>
    </source>
</reference>